<comment type="caution">
    <text evidence="2">The sequence shown here is derived from an EMBL/GenBank/DDBJ whole genome shotgun (WGS) entry which is preliminary data.</text>
</comment>
<reference evidence="2 3" key="1">
    <citation type="journal article" date="2019" name="Int. J. Syst. Evol. Microbiol.">
        <title>The Global Catalogue of Microorganisms (GCM) 10K type strain sequencing project: providing services to taxonomists for standard genome sequencing and annotation.</title>
        <authorList>
            <consortium name="The Broad Institute Genomics Platform"/>
            <consortium name="The Broad Institute Genome Sequencing Center for Infectious Disease"/>
            <person name="Wu L."/>
            <person name="Ma J."/>
        </authorList>
    </citation>
    <scope>NUCLEOTIDE SEQUENCE [LARGE SCALE GENOMIC DNA]</scope>
    <source>
        <strain evidence="2 3">JCM 12393</strain>
    </source>
</reference>
<keyword evidence="3" id="KW-1185">Reference proteome</keyword>
<dbReference type="Proteomes" id="UP001499863">
    <property type="component" value="Unassembled WGS sequence"/>
</dbReference>
<gene>
    <name evidence="2" type="ORF">GCM10009639_13370</name>
</gene>
<dbReference type="RefSeq" id="WP_344329498.1">
    <property type="nucleotide sequence ID" value="NZ_BAAAKJ010000063.1"/>
</dbReference>
<sequence length="98" mass="10059">MKRRTATVLGAWLAAAALAVGVPNTAYAAHGVLIIDGAAFPEPSGCLPLGDFVQPVVTNLTDSAVQFWTGSDCTGRIEAVISPGTVYAPLASRSVYVP</sequence>
<dbReference type="EMBL" id="BAAAKJ010000063">
    <property type="protein sequence ID" value="GAA1387795.1"/>
    <property type="molecule type" value="Genomic_DNA"/>
</dbReference>
<accession>A0ABN1XRC4</accession>
<protein>
    <submittedName>
        <fullName evidence="2">Uncharacterized protein</fullName>
    </submittedName>
</protein>
<evidence type="ECO:0000313" key="3">
    <source>
        <dbReference type="Proteomes" id="UP001499863"/>
    </source>
</evidence>
<feature type="signal peptide" evidence="1">
    <location>
        <begin position="1"/>
        <end position="28"/>
    </location>
</feature>
<keyword evidence="1" id="KW-0732">Signal</keyword>
<proteinExistence type="predicted"/>
<evidence type="ECO:0000313" key="2">
    <source>
        <dbReference type="EMBL" id="GAA1387795.1"/>
    </source>
</evidence>
<organism evidence="2 3">
    <name type="scientific">Kitasatospora putterlickiae</name>
    <dbReference type="NCBI Taxonomy" id="221725"/>
    <lineage>
        <taxon>Bacteria</taxon>
        <taxon>Bacillati</taxon>
        <taxon>Actinomycetota</taxon>
        <taxon>Actinomycetes</taxon>
        <taxon>Kitasatosporales</taxon>
        <taxon>Streptomycetaceae</taxon>
        <taxon>Kitasatospora</taxon>
    </lineage>
</organism>
<name>A0ABN1XRC4_9ACTN</name>
<evidence type="ECO:0000256" key="1">
    <source>
        <dbReference type="SAM" id="SignalP"/>
    </source>
</evidence>
<feature type="chain" id="PRO_5045627662" evidence="1">
    <location>
        <begin position="29"/>
        <end position="98"/>
    </location>
</feature>